<dbReference type="EMBL" id="JAVRIF010000008">
    <property type="protein sequence ID" value="MDT0604697.1"/>
    <property type="molecule type" value="Genomic_DNA"/>
</dbReference>
<keyword evidence="1" id="KW-1133">Transmembrane helix</keyword>
<feature type="transmembrane region" description="Helical" evidence="1">
    <location>
        <begin position="26"/>
        <end position="47"/>
    </location>
</feature>
<keyword evidence="1" id="KW-0472">Membrane</keyword>
<organism evidence="2 3">
    <name type="scientific">Thalassotalea castellviae</name>
    <dbReference type="NCBI Taxonomy" id="3075612"/>
    <lineage>
        <taxon>Bacteria</taxon>
        <taxon>Pseudomonadati</taxon>
        <taxon>Pseudomonadota</taxon>
        <taxon>Gammaproteobacteria</taxon>
        <taxon>Alteromonadales</taxon>
        <taxon>Colwelliaceae</taxon>
        <taxon>Thalassotalea</taxon>
    </lineage>
</organism>
<comment type="caution">
    <text evidence="2">The sequence shown here is derived from an EMBL/GenBank/DDBJ whole genome shotgun (WGS) entry which is preliminary data.</text>
</comment>
<gene>
    <name evidence="2" type="ORF">RM573_13895</name>
</gene>
<proteinExistence type="predicted"/>
<evidence type="ECO:0000313" key="3">
    <source>
        <dbReference type="Proteomes" id="UP001266357"/>
    </source>
</evidence>
<keyword evidence="3" id="KW-1185">Reference proteome</keyword>
<sequence length="243" mass="27983">MQHKAIKTTIKPPFSLLKAVRKTHKWLMLFLGIQFVIWSVTGAYMVFFNIDYIHGDTLIKNQQVNLDDVDVNFSIKELYRLYPEAKELELSSFLAKPVYRFKLDDDNVLLDANTGKLLSPIAKNTALAVAQQEYTGDGHIYSVLLITENPPFELRSSALPAWQISFDDFASPILYVSATSGKIVGKRHEFWRLFDWIFRFHVMDYQDSEVDNTLLFTFAFFGIFAGLSGVILVYYRVLNKSSR</sequence>
<reference evidence="2 3" key="1">
    <citation type="submission" date="2023-09" db="EMBL/GenBank/DDBJ databases">
        <authorList>
            <person name="Rey-Velasco X."/>
        </authorList>
    </citation>
    <scope>NUCLEOTIDE SEQUENCE [LARGE SCALE GENOMIC DNA]</scope>
    <source>
        <strain evidence="2 3">W431</strain>
    </source>
</reference>
<feature type="transmembrane region" description="Helical" evidence="1">
    <location>
        <begin position="214"/>
        <end position="235"/>
    </location>
</feature>
<evidence type="ECO:0000256" key="1">
    <source>
        <dbReference type="SAM" id="Phobius"/>
    </source>
</evidence>
<dbReference type="RefSeq" id="WP_311583282.1">
    <property type="nucleotide sequence ID" value="NZ_JAVRIF010000008.1"/>
</dbReference>
<name>A0ABU3A577_9GAMM</name>
<dbReference type="InterPro" id="IPR005625">
    <property type="entry name" value="PepSY-ass_TM"/>
</dbReference>
<protein>
    <submittedName>
        <fullName evidence="2">PepSY domain-containing protein</fullName>
    </submittedName>
</protein>
<dbReference type="Pfam" id="PF03929">
    <property type="entry name" value="PepSY_TM"/>
    <property type="match status" value="1"/>
</dbReference>
<evidence type="ECO:0000313" key="2">
    <source>
        <dbReference type="EMBL" id="MDT0604697.1"/>
    </source>
</evidence>
<keyword evidence="1" id="KW-0812">Transmembrane</keyword>
<dbReference type="Proteomes" id="UP001266357">
    <property type="component" value="Unassembled WGS sequence"/>
</dbReference>
<accession>A0ABU3A577</accession>